<dbReference type="InterPro" id="IPR015943">
    <property type="entry name" value="WD40/YVTN_repeat-like_dom_sf"/>
</dbReference>
<dbReference type="Pfam" id="PF00400">
    <property type="entry name" value="WD40"/>
    <property type="match status" value="3"/>
</dbReference>
<dbReference type="PANTHER" id="PTHR10856:SF20">
    <property type="entry name" value="CORONIN-7"/>
    <property type="match status" value="1"/>
</dbReference>
<evidence type="ECO:0000256" key="5">
    <source>
        <dbReference type="ARBA" id="ARBA00022737"/>
    </source>
</evidence>
<dbReference type="InterPro" id="IPR001680">
    <property type="entry name" value="WD40_rpt"/>
</dbReference>
<reference evidence="11 12" key="1">
    <citation type="journal article" date="2019" name="Sci. Rep.">
        <title>Comparative genomics of chytrid fungi reveal insights into the obligate biotrophic and pathogenic lifestyle of Synchytrium endobioticum.</title>
        <authorList>
            <person name="van de Vossenberg B.T.L.H."/>
            <person name="Warris S."/>
            <person name="Nguyen H.D.T."/>
            <person name="van Gent-Pelzer M.P.E."/>
            <person name="Joly D.L."/>
            <person name="van de Geest H.C."/>
            <person name="Bonants P.J.M."/>
            <person name="Smith D.S."/>
            <person name="Levesque C.A."/>
            <person name="van der Lee T.A.J."/>
        </authorList>
    </citation>
    <scope>NUCLEOTIDE SEQUENCE [LARGE SCALE GENOMIC DNA]</scope>
    <source>
        <strain evidence="11 12">JEL517</strain>
    </source>
</reference>
<dbReference type="Gene3D" id="2.130.10.10">
    <property type="entry name" value="YVTN repeat-like/Quinoprotein amine dehydrogenase"/>
    <property type="match status" value="2"/>
</dbReference>
<dbReference type="GO" id="GO:0003779">
    <property type="term" value="F:actin binding"/>
    <property type="evidence" value="ECO:0007669"/>
    <property type="project" value="UniProtKB-KW"/>
</dbReference>
<feature type="repeat" description="WD" evidence="7">
    <location>
        <begin position="167"/>
        <end position="208"/>
    </location>
</feature>
<proteinExistence type="inferred from homology"/>
<evidence type="ECO:0000256" key="6">
    <source>
        <dbReference type="ARBA" id="ARBA00023203"/>
    </source>
</evidence>
<organism evidence="11 12">
    <name type="scientific">Synchytrium microbalum</name>
    <dbReference type="NCBI Taxonomy" id="1806994"/>
    <lineage>
        <taxon>Eukaryota</taxon>
        <taxon>Fungi</taxon>
        <taxon>Fungi incertae sedis</taxon>
        <taxon>Chytridiomycota</taxon>
        <taxon>Chytridiomycota incertae sedis</taxon>
        <taxon>Chytridiomycetes</taxon>
        <taxon>Synchytriales</taxon>
        <taxon>Synchytriaceae</taxon>
        <taxon>Synchytrium</taxon>
    </lineage>
</organism>
<protein>
    <recommendedName>
        <fullName evidence="8">Coronin</fullName>
    </recommendedName>
</protein>
<keyword evidence="3" id="KW-0963">Cytoplasm</keyword>
<dbReference type="InterPro" id="IPR015048">
    <property type="entry name" value="DUF1899"/>
</dbReference>
<dbReference type="STRING" id="1806994.A0A507BRG0"/>
<keyword evidence="5 8" id="KW-0677">Repeat</keyword>
<dbReference type="InterPro" id="IPR015505">
    <property type="entry name" value="Coronin"/>
</dbReference>
<evidence type="ECO:0000256" key="1">
    <source>
        <dbReference type="ARBA" id="ARBA00004496"/>
    </source>
</evidence>
<dbReference type="SMART" id="SM00320">
    <property type="entry name" value="WD40"/>
    <property type="match status" value="6"/>
</dbReference>
<name>A0A507BRG0_9FUNG</name>
<comment type="subcellular location">
    <subcellularLocation>
        <location evidence="1">Cytoplasm</location>
    </subcellularLocation>
</comment>
<dbReference type="SMART" id="SM01166">
    <property type="entry name" value="DUF1899"/>
    <property type="match status" value="2"/>
</dbReference>
<dbReference type="Pfam" id="PF16300">
    <property type="entry name" value="WD40_4"/>
    <property type="match status" value="2"/>
</dbReference>
<feature type="region of interest" description="Disordered" evidence="9">
    <location>
        <begin position="921"/>
        <end position="941"/>
    </location>
</feature>
<dbReference type="OrthoDB" id="347435at2759"/>
<evidence type="ECO:0000313" key="11">
    <source>
        <dbReference type="EMBL" id="TPX31727.1"/>
    </source>
</evidence>
<evidence type="ECO:0000256" key="4">
    <source>
        <dbReference type="ARBA" id="ARBA00022574"/>
    </source>
</evidence>
<feature type="domain" description="DUF1899" evidence="10">
    <location>
        <begin position="4"/>
        <end position="68"/>
    </location>
</feature>
<evidence type="ECO:0000256" key="8">
    <source>
        <dbReference type="RuleBase" id="RU280818"/>
    </source>
</evidence>
<dbReference type="PROSITE" id="PS00678">
    <property type="entry name" value="WD_REPEATS_1"/>
    <property type="match status" value="1"/>
</dbReference>
<dbReference type="InterPro" id="IPR019775">
    <property type="entry name" value="WD40_repeat_CS"/>
</dbReference>
<dbReference type="SMART" id="SM01167">
    <property type="entry name" value="DUF1900"/>
    <property type="match status" value="2"/>
</dbReference>
<feature type="domain" description="DUF1899" evidence="10">
    <location>
        <begin position="486"/>
        <end position="549"/>
    </location>
</feature>
<keyword evidence="12" id="KW-1185">Reference proteome</keyword>
<dbReference type="PANTHER" id="PTHR10856">
    <property type="entry name" value="CORONIN"/>
    <property type="match status" value="1"/>
</dbReference>
<dbReference type="AlphaFoldDB" id="A0A507BRG0"/>
<dbReference type="PROSITE" id="PS50082">
    <property type="entry name" value="WD_REPEATS_2"/>
    <property type="match status" value="3"/>
</dbReference>
<evidence type="ECO:0000313" key="12">
    <source>
        <dbReference type="Proteomes" id="UP000319731"/>
    </source>
</evidence>
<comment type="caution">
    <text evidence="11">The sequence shown here is derived from an EMBL/GenBank/DDBJ whole genome shotgun (WGS) entry which is preliminary data.</text>
</comment>
<dbReference type="InterPro" id="IPR036322">
    <property type="entry name" value="WD40_repeat_dom_sf"/>
</dbReference>
<evidence type="ECO:0000256" key="9">
    <source>
        <dbReference type="SAM" id="MobiDB-lite"/>
    </source>
</evidence>
<dbReference type="GeneID" id="42006233"/>
<gene>
    <name evidence="11" type="ORF">SmJEL517_g05008</name>
</gene>
<dbReference type="GO" id="GO:0005737">
    <property type="term" value="C:cytoplasm"/>
    <property type="evidence" value="ECO:0007669"/>
    <property type="project" value="UniProtKB-SubCell"/>
</dbReference>
<keyword evidence="4 7" id="KW-0853">WD repeat</keyword>
<dbReference type="RefSeq" id="XP_031023086.1">
    <property type="nucleotide sequence ID" value="XM_031170936.1"/>
</dbReference>
<dbReference type="SUPFAM" id="SSF50978">
    <property type="entry name" value="WD40 repeat-like"/>
    <property type="match status" value="2"/>
</dbReference>
<dbReference type="EMBL" id="QEAO01000040">
    <property type="protein sequence ID" value="TPX31727.1"/>
    <property type="molecule type" value="Genomic_DNA"/>
</dbReference>
<dbReference type="Proteomes" id="UP000319731">
    <property type="component" value="Unassembled WGS sequence"/>
</dbReference>
<keyword evidence="6" id="KW-0009">Actin-binding</keyword>
<sequence length="941" mass="101883">MAWRAAVSKYRNSTVTPASKENWYQFQTSSVFTSTDYVPICSSKTLIATKLQAGGGSSVAIIPLSSTGRLASTPTLSLSSVVIDLDFSPFNHGLLAVGHDDGSVRVFQLPPEGISDNTSSSTTSLPPSQKRVDVVRFHPTASDVLSSASNSEISLWNLESTTKRITFDNDGALVNSLSWKDDGSLFVTTAKDNIVRVYDPRAGAKIVASCKIHDGVKPGRAVWLGSSDQIASTGFSRFRDREYGLYDIRKPEKAATVVKMDQGTGPLIPLYDVDTSILVIVGKGDTRINWMETKDSDPWLMPPGQPTILPTPYAAATLIPKYSLDVLQCEVARLLLATSDGLSIVPVSFKVPRRSYIDFAGDIFPLTKSDIPALSSTQWFAGENKECTKISLDPRNAVSATATSQPYKSQQSVSTSSTSSAPPTVTTLFSKQMPSDTVASPISSSPVVTSPVISSPLALNPDLASRMTRSGSESSINSTSSGRKGFIAMKTSSYRFLTGKSALKFEDLKGLATNVPFEAEMIDANEDFICFPMAGNGGRLAVIDATKPCRLPNRLPCFVGGSDLTSFSFDPFDSSRIVTGCDDGKVRIWKVPSGGLQGEDDEATPQSRFSAHENRVVHLVFHPAAKDVILTSSPERGTPAVKIWNLVTESVISSLAHPDQILACCWSWDGTQIATCCRDKKIRIFDARSGKQLQEGPSHDGIKGARIVFLGDSGRLVSLGFGRGSQREINIYSTSSLSSPLSTTVVDTSPSLFAVLYNEPVLYLVGRGETYVTMFEVGDSCTFLTRYDAPGISQGVAYLPPRTVDVKAVEMVKGFRLTQTGVESISFTVPRLKKEYFQDDLYPPIRDTTTPLLSAEQWASGQNYEWKFVSLAPSDMTPLSQAPPDAVKPGQIKAKNMVREMTAAEQKAASMKAMWEQAQLEAKDDVLPQDKAQGVADDEWD</sequence>
<feature type="compositionally biased region" description="Low complexity" evidence="9">
    <location>
        <begin position="409"/>
        <end position="426"/>
    </location>
</feature>
<evidence type="ECO:0000259" key="10">
    <source>
        <dbReference type="SMART" id="SM01166"/>
    </source>
</evidence>
<feature type="repeat" description="WD" evidence="7">
    <location>
        <begin position="654"/>
        <end position="695"/>
    </location>
</feature>
<feature type="repeat" description="WD" evidence="7">
    <location>
        <begin position="125"/>
        <end position="166"/>
    </location>
</feature>
<feature type="region of interest" description="Disordered" evidence="9">
    <location>
        <begin position="401"/>
        <end position="426"/>
    </location>
</feature>
<dbReference type="Pfam" id="PF08953">
    <property type="entry name" value="DUF1899"/>
    <property type="match status" value="2"/>
</dbReference>
<evidence type="ECO:0000256" key="2">
    <source>
        <dbReference type="ARBA" id="ARBA00009482"/>
    </source>
</evidence>
<evidence type="ECO:0000256" key="3">
    <source>
        <dbReference type="ARBA" id="ARBA00022490"/>
    </source>
</evidence>
<evidence type="ECO:0000256" key="7">
    <source>
        <dbReference type="PROSITE-ProRule" id="PRU00221"/>
    </source>
</evidence>
<accession>A0A507BRG0</accession>
<comment type="similarity">
    <text evidence="2 8">Belongs to the WD repeat coronin family.</text>
</comment>